<dbReference type="Pfam" id="PF03732">
    <property type="entry name" value="Retrotrans_gag"/>
    <property type="match status" value="1"/>
</dbReference>
<reference evidence="5" key="1">
    <citation type="submission" date="2021-02" db="EMBL/GenBank/DDBJ databases">
        <authorList>
            <person name="Nowell W R."/>
        </authorList>
    </citation>
    <scope>NUCLEOTIDE SEQUENCE</scope>
</reference>
<dbReference type="InterPro" id="IPR036875">
    <property type="entry name" value="Znf_CCHC_sf"/>
</dbReference>
<dbReference type="Proteomes" id="UP000677228">
    <property type="component" value="Unassembled WGS sequence"/>
</dbReference>
<accession>A0A8S2KEU2</accession>
<dbReference type="EMBL" id="CAJOBA010009246">
    <property type="protein sequence ID" value="CAF3846877.1"/>
    <property type="molecule type" value="Genomic_DNA"/>
</dbReference>
<dbReference type="Proteomes" id="UP000682733">
    <property type="component" value="Unassembled WGS sequence"/>
</dbReference>
<evidence type="ECO:0000313" key="4">
    <source>
        <dbReference type="EMBL" id="CAF1084265.1"/>
    </source>
</evidence>
<dbReference type="GO" id="GO:0003676">
    <property type="term" value="F:nucleic acid binding"/>
    <property type="evidence" value="ECO:0007669"/>
    <property type="project" value="InterPro"/>
</dbReference>
<keyword evidence="1" id="KW-0862">Zinc</keyword>
<evidence type="ECO:0000256" key="1">
    <source>
        <dbReference type="PROSITE-ProRule" id="PRU00047"/>
    </source>
</evidence>
<protein>
    <recommendedName>
        <fullName evidence="3">CCHC-type domain-containing protein</fullName>
    </recommendedName>
</protein>
<organism evidence="5 6">
    <name type="scientific">Didymodactylos carnosus</name>
    <dbReference type="NCBI Taxonomy" id="1234261"/>
    <lineage>
        <taxon>Eukaryota</taxon>
        <taxon>Metazoa</taxon>
        <taxon>Spiralia</taxon>
        <taxon>Gnathifera</taxon>
        <taxon>Rotifera</taxon>
        <taxon>Eurotatoria</taxon>
        <taxon>Bdelloidea</taxon>
        <taxon>Philodinida</taxon>
        <taxon>Philodinidae</taxon>
        <taxon>Didymodactylos</taxon>
    </lineage>
</organism>
<feature type="region of interest" description="Disordered" evidence="2">
    <location>
        <begin position="204"/>
        <end position="238"/>
    </location>
</feature>
<gene>
    <name evidence="4" type="ORF">OVA965_LOCUS18517</name>
    <name evidence="5" type="ORF">TMI583_LOCUS18530</name>
</gene>
<proteinExistence type="predicted"/>
<comment type="caution">
    <text evidence="5">The sequence shown here is derived from an EMBL/GenBank/DDBJ whole genome shotgun (WGS) entry which is preliminary data.</text>
</comment>
<evidence type="ECO:0000259" key="3">
    <source>
        <dbReference type="PROSITE" id="PS50158"/>
    </source>
</evidence>
<dbReference type="GO" id="GO:0008270">
    <property type="term" value="F:zinc ion binding"/>
    <property type="evidence" value="ECO:0007669"/>
    <property type="project" value="UniProtKB-KW"/>
</dbReference>
<feature type="domain" description="CCHC-type" evidence="3">
    <location>
        <begin position="247"/>
        <end position="262"/>
    </location>
</feature>
<evidence type="ECO:0000256" key="2">
    <source>
        <dbReference type="SAM" id="MobiDB-lite"/>
    </source>
</evidence>
<dbReference type="InterPro" id="IPR005162">
    <property type="entry name" value="Retrotrans_gag_dom"/>
</dbReference>
<name>A0A8S2KEU2_9BILA</name>
<dbReference type="PANTHER" id="PTHR33194:SF4">
    <property type="entry name" value="CCHC-TYPE DOMAIN-CONTAINING PROTEIN"/>
    <property type="match status" value="1"/>
</dbReference>
<sequence>MTSNLAIQILLKGVQPVKQFTGLDEQDPVTWLQDIEALFEATKTDKTDRRSLLPLYFGDDVQKWYRSGAYTSDYDEFKRQFIGAFSSSAQKLKISSKLINRRQGNSEPVQSYYYDILSLCTRFNQDMQDEEKMVYLLRGLKPSIQQHVIINNPKQWEDLLEQAKRVEAASAIMQLQPPIATTTTTDSIEETTAALRRMIIKSDDRQNDYASRNNQRYSNSDRRWPQQYSNNNYSRQRNQDNSRRFFCHNCNGIGHYAYQCPSHLN</sequence>
<dbReference type="AlphaFoldDB" id="A0A8S2KEU2"/>
<keyword evidence="1" id="KW-0479">Metal-binding</keyword>
<keyword evidence="1" id="KW-0863">Zinc-finger</keyword>
<evidence type="ECO:0000313" key="6">
    <source>
        <dbReference type="Proteomes" id="UP000682733"/>
    </source>
</evidence>
<dbReference type="SUPFAM" id="SSF57756">
    <property type="entry name" value="Retrovirus zinc finger-like domains"/>
    <property type="match status" value="1"/>
</dbReference>
<dbReference type="EMBL" id="CAJNOK010009228">
    <property type="protein sequence ID" value="CAF1084265.1"/>
    <property type="molecule type" value="Genomic_DNA"/>
</dbReference>
<feature type="compositionally biased region" description="Polar residues" evidence="2">
    <location>
        <begin position="208"/>
        <end position="218"/>
    </location>
</feature>
<dbReference type="Pfam" id="PF00098">
    <property type="entry name" value="zf-CCHC"/>
    <property type="match status" value="1"/>
</dbReference>
<feature type="compositionally biased region" description="Polar residues" evidence="2">
    <location>
        <begin position="226"/>
        <end position="236"/>
    </location>
</feature>
<dbReference type="PROSITE" id="PS50158">
    <property type="entry name" value="ZF_CCHC"/>
    <property type="match status" value="1"/>
</dbReference>
<dbReference type="InterPro" id="IPR001878">
    <property type="entry name" value="Znf_CCHC"/>
</dbReference>
<dbReference type="PANTHER" id="PTHR33194">
    <property type="entry name" value="ZINC KNUCKLE DOMAINCONTAINING PROTEIN"/>
    <property type="match status" value="1"/>
</dbReference>
<evidence type="ECO:0000313" key="5">
    <source>
        <dbReference type="EMBL" id="CAF3846877.1"/>
    </source>
</evidence>